<accession>A0ACB8ZM07</accession>
<keyword evidence="2" id="KW-1185">Reference proteome</keyword>
<evidence type="ECO:0000313" key="1">
    <source>
        <dbReference type="EMBL" id="KAI3698999.1"/>
    </source>
</evidence>
<reference evidence="2" key="1">
    <citation type="journal article" date="2022" name="Mol. Ecol. Resour.">
        <title>The genomes of chicory, endive, great burdock and yacon provide insights into Asteraceae palaeo-polyploidization history and plant inulin production.</title>
        <authorList>
            <person name="Fan W."/>
            <person name="Wang S."/>
            <person name="Wang H."/>
            <person name="Wang A."/>
            <person name="Jiang F."/>
            <person name="Liu H."/>
            <person name="Zhao H."/>
            <person name="Xu D."/>
            <person name="Zhang Y."/>
        </authorList>
    </citation>
    <scope>NUCLEOTIDE SEQUENCE [LARGE SCALE GENOMIC DNA]</scope>
    <source>
        <strain evidence="2">cv. Punajuju</strain>
    </source>
</reference>
<evidence type="ECO:0000313" key="2">
    <source>
        <dbReference type="Proteomes" id="UP001055811"/>
    </source>
</evidence>
<dbReference type="EMBL" id="CM042016">
    <property type="protein sequence ID" value="KAI3698999.1"/>
    <property type="molecule type" value="Genomic_DNA"/>
</dbReference>
<protein>
    <submittedName>
        <fullName evidence="1">Uncharacterized protein</fullName>
    </submittedName>
</protein>
<gene>
    <name evidence="1" type="ORF">L2E82_42964</name>
</gene>
<proteinExistence type="predicted"/>
<comment type="caution">
    <text evidence="1">The sequence shown here is derived from an EMBL/GenBank/DDBJ whole genome shotgun (WGS) entry which is preliminary data.</text>
</comment>
<reference evidence="1 2" key="2">
    <citation type="journal article" date="2022" name="Mol. Ecol. Resour.">
        <title>The genomes of chicory, endive, great burdock and yacon provide insights into Asteraceae paleo-polyploidization history and plant inulin production.</title>
        <authorList>
            <person name="Fan W."/>
            <person name="Wang S."/>
            <person name="Wang H."/>
            <person name="Wang A."/>
            <person name="Jiang F."/>
            <person name="Liu H."/>
            <person name="Zhao H."/>
            <person name="Xu D."/>
            <person name="Zhang Y."/>
        </authorList>
    </citation>
    <scope>NUCLEOTIDE SEQUENCE [LARGE SCALE GENOMIC DNA]</scope>
    <source>
        <strain evidence="2">cv. Punajuju</strain>
        <tissue evidence="1">Leaves</tissue>
    </source>
</reference>
<name>A0ACB8ZM07_CICIN</name>
<dbReference type="Proteomes" id="UP001055811">
    <property type="component" value="Linkage Group LG08"/>
</dbReference>
<organism evidence="1 2">
    <name type="scientific">Cichorium intybus</name>
    <name type="common">Chicory</name>
    <dbReference type="NCBI Taxonomy" id="13427"/>
    <lineage>
        <taxon>Eukaryota</taxon>
        <taxon>Viridiplantae</taxon>
        <taxon>Streptophyta</taxon>
        <taxon>Embryophyta</taxon>
        <taxon>Tracheophyta</taxon>
        <taxon>Spermatophyta</taxon>
        <taxon>Magnoliopsida</taxon>
        <taxon>eudicotyledons</taxon>
        <taxon>Gunneridae</taxon>
        <taxon>Pentapetalae</taxon>
        <taxon>asterids</taxon>
        <taxon>campanulids</taxon>
        <taxon>Asterales</taxon>
        <taxon>Asteraceae</taxon>
        <taxon>Cichorioideae</taxon>
        <taxon>Cichorieae</taxon>
        <taxon>Cichoriinae</taxon>
        <taxon>Cichorium</taxon>
    </lineage>
</organism>
<sequence length="289" mass="31744">MAPLYVYTPTTNDIKAGYTMPSLIFIHSTNVSAVYDIPSKFDGHGLEIIMKFLNCTIYSSLCQIIHPLFLEMLFQCFGIPAPMITLQGEYGAAHVMQNFHPEEPSDTEAEGSMQTSSTNSPKDTTTESSSLDESQETSSDDVSSSQAAELDLSSIRVNPHLPVNTQYAFYLHCLSSKFIHSNPPSPPADVRHTLTKHIPNPFVPDPAASLQQLHQSLQTLIGYAYIRFTHLETVETDFVVIKKAILSSHSTSTPAPPPSQSSDDLQPLSMIRSKKDIAESSVASRPLKS</sequence>